<dbReference type="Proteomes" id="UP000256862">
    <property type="component" value="Chromosome CO2235"/>
</dbReference>
<sequence>MMVNSQRPSANTPFSLTPGLPEHAASYCSSGVCPCRELDAAKYSEGAELLPPAGKHTLFCRNCGVIQRVCEVFIESVGPIACSRCGHDVRDLSSLVKKIGNLSRISDVEALCQQDGGEAQYQPTLSWEEPIRGAHGAVWPLCAHDENELVYCPHHEDTQPMAVTLASPERGTDGIYCSVCDRAFWAVARSYFADEMPTYQPTGKGPDHFPVMNACSEAPAEQRKADVILARNDWGELTYFMRELEDLCQMQP</sequence>
<comment type="caution">
    <text evidence="1">The sequence shown here is derived from an EMBL/GenBank/DDBJ whole genome shotgun (WGS) entry which is preliminary data.</text>
</comment>
<proteinExistence type="predicted"/>
<dbReference type="AlphaFoldDB" id="A0A375G3I7"/>
<gene>
    <name evidence="1" type="ORF">CO2235_200067</name>
</gene>
<organism evidence="1">
    <name type="scientific">Cupriavidus oxalaticus</name>
    <dbReference type="NCBI Taxonomy" id="96344"/>
    <lineage>
        <taxon>Bacteria</taxon>
        <taxon>Pseudomonadati</taxon>
        <taxon>Pseudomonadota</taxon>
        <taxon>Betaproteobacteria</taxon>
        <taxon>Burkholderiales</taxon>
        <taxon>Burkholderiaceae</taxon>
        <taxon>Cupriavidus</taxon>
    </lineage>
</organism>
<evidence type="ECO:0000313" key="1">
    <source>
        <dbReference type="EMBL" id="SPC14211.1"/>
    </source>
</evidence>
<accession>A0A375G3I7</accession>
<protein>
    <submittedName>
        <fullName evidence="1">Uncharacterized protein</fullName>
    </submittedName>
</protein>
<dbReference type="EMBL" id="OGUS01000121">
    <property type="protein sequence ID" value="SPC14211.1"/>
    <property type="molecule type" value="Genomic_DNA"/>
</dbReference>
<reference evidence="1" key="1">
    <citation type="submission" date="2018-01" db="EMBL/GenBank/DDBJ databases">
        <authorList>
            <person name="Clerissi C."/>
        </authorList>
    </citation>
    <scope>NUCLEOTIDE SEQUENCE</scope>
    <source>
        <strain evidence="1">Cupriavidus oxalaticus LMG 2235</strain>
    </source>
</reference>
<name>A0A375G3I7_9BURK</name>